<gene>
    <name evidence="3" type="ORF">SAMN05216204_109114</name>
</gene>
<dbReference type="GO" id="GO:0003676">
    <property type="term" value="F:nucleic acid binding"/>
    <property type="evidence" value="ECO:0007669"/>
    <property type="project" value="InterPro"/>
</dbReference>
<dbReference type="Pfam" id="PF01844">
    <property type="entry name" value="HNH"/>
    <property type="match status" value="1"/>
</dbReference>
<reference evidence="4" key="1">
    <citation type="submission" date="2016-10" db="EMBL/GenBank/DDBJ databases">
        <authorList>
            <person name="Varghese N."/>
            <person name="Submissions S."/>
        </authorList>
    </citation>
    <scope>NUCLEOTIDE SEQUENCE [LARGE SCALE GENOMIC DNA]</scope>
    <source>
        <strain evidence="4">CGMCC 1.12041</strain>
    </source>
</reference>
<dbReference type="InterPro" id="IPR002711">
    <property type="entry name" value="HNH"/>
</dbReference>
<dbReference type="Gene3D" id="3.30.920.90">
    <property type="match status" value="1"/>
</dbReference>
<evidence type="ECO:0000313" key="3">
    <source>
        <dbReference type="EMBL" id="SFC72983.1"/>
    </source>
</evidence>
<dbReference type="GO" id="GO:0008270">
    <property type="term" value="F:zinc ion binding"/>
    <property type="evidence" value="ECO:0007669"/>
    <property type="project" value="InterPro"/>
</dbReference>
<dbReference type="Proteomes" id="UP000198639">
    <property type="component" value="Unassembled WGS sequence"/>
</dbReference>
<dbReference type="EMBL" id="FOLD01000009">
    <property type="protein sequence ID" value="SFC72983.1"/>
    <property type="molecule type" value="Genomic_DNA"/>
</dbReference>
<name>A0A1I1LRS1_9BURK</name>
<dbReference type="AlphaFoldDB" id="A0A1I1LRS1"/>
<dbReference type="CDD" id="cd00085">
    <property type="entry name" value="HNHc"/>
    <property type="match status" value="1"/>
</dbReference>
<dbReference type="InterPro" id="IPR021961">
    <property type="entry name" value="McrB_DNA-bd"/>
</dbReference>
<sequence>MFGLFSDVFNNYSTTRARLGGKARLIGSADQTALLTEIPGKIEKYLADQRMSHLYKVEGSIGNGNIARVPWVGIFRKEITESAENGYYIVLLFSEDMSSCYLSLNQGITAVEKRYTKSFAWKKMAEAADRAWSYLEPDPDLWKGTIRLASTGDLGRAYEAAAIASYQYLRTFPVSDTIFFQQLGKLLVHYERLFSLFKYDLHSLFTVSEAEFQQVVLDKAAQLSAAQRAGRPIDIPSPANQTTSRYSRSPIVAAAAIQAAQFACEIDASHRTFMSRARQQRYVEAHHLIPISQQPRFSASLDVVANIVSLCATCHRLLHYGANNERRSLLISLFKRRKQLLRNQDLQIHPDDFLRLYSGGIGVDD</sequence>
<evidence type="ECO:0000313" key="4">
    <source>
        <dbReference type="Proteomes" id="UP000198639"/>
    </source>
</evidence>
<accession>A0A1I1LRS1</accession>
<evidence type="ECO:0000259" key="1">
    <source>
        <dbReference type="Pfam" id="PF01844"/>
    </source>
</evidence>
<organism evidence="3 4">
    <name type="scientific">Massilia yuzhufengensis</name>
    <dbReference type="NCBI Taxonomy" id="1164594"/>
    <lineage>
        <taxon>Bacteria</taxon>
        <taxon>Pseudomonadati</taxon>
        <taxon>Pseudomonadota</taxon>
        <taxon>Betaproteobacteria</taxon>
        <taxon>Burkholderiales</taxon>
        <taxon>Oxalobacteraceae</taxon>
        <taxon>Telluria group</taxon>
        <taxon>Massilia</taxon>
    </lineage>
</organism>
<dbReference type="OrthoDB" id="9802640at2"/>
<proteinExistence type="predicted"/>
<protein>
    <submittedName>
        <fullName evidence="3">5-methylcytosine-specific restriction enzyme A</fullName>
    </submittedName>
</protein>
<dbReference type="STRING" id="1164594.SAMN05216204_109114"/>
<keyword evidence="4" id="KW-1185">Reference proteome</keyword>
<feature type="domain" description="Type IV methyl-directed restriction enzyme EcoKMcrB subunit DNA-binding" evidence="2">
    <location>
        <begin position="35"/>
        <end position="193"/>
    </location>
</feature>
<dbReference type="InterPro" id="IPR003615">
    <property type="entry name" value="HNH_nuc"/>
</dbReference>
<feature type="domain" description="HNH" evidence="1">
    <location>
        <begin position="281"/>
        <end position="319"/>
    </location>
</feature>
<dbReference type="GO" id="GO:0004519">
    <property type="term" value="F:endonuclease activity"/>
    <property type="evidence" value="ECO:0007669"/>
    <property type="project" value="InterPro"/>
</dbReference>
<dbReference type="Pfam" id="PF12102">
    <property type="entry name" value="MrcB_N"/>
    <property type="match status" value="1"/>
</dbReference>
<dbReference type="RefSeq" id="WP_091874476.1">
    <property type="nucleotide sequence ID" value="NZ_FOLD01000009.1"/>
</dbReference>
<evidence type="ECO:0000259" key="2">
    <source>
        <dbReference type="Pfam" id="PF12102"/>
    </source>
</evidence>